<dbReference type="SUPFAM" id="SSF53649">
    <property type="entry name" value="Alkaline phosphatase-like"/>
    <property type="match status" value="1"/>
</dbReference>
<evidence type="ECO:0000313" key="14">
    <source>
        <dbReference type="Proteomes" id="UP000245998"/>
    </source>
</evidence>
<dbReference type="AlphaFoldDB" id="A0A2U1K2Z0"/>
<evidence type="ECO:0000256" key="8">
    <source>
        <dbReference type="PIRSR" id="PIRSR005091-1"/>
    </source>
</evidence>
<dbReference type="GO" id="GO:0005886">
    <property type="term" value="C:plasma membrane"/>
    <property type="evidence" value="ECO:0007669"/>
    <property type="project" value="UniProtKB-SubCell"/>
</dbReference>
<evidence type="ECO:0000256" key="1">
    <source>
        <dbReference type="ARBA" id="ARBA00004651"/>
    </source>
</evidence>
<dbReference type="CDD" id="cd16015">
    <property type="entry name" value="LTA_synthase"/>
    <property type="match status" value="1"/>
</dbReference>
<reference evidence="13 14" key="1">
    <citation type="submission" date="2018-04" db="EMBL/GenBank/DDBJ databases">
        <title>Camelliibacillus theae gen. nov., sp. nov., isolated from Pu'er tea.</title>
        <authorList>
            <person name="Niu L."/>
        </authorList>
    </citation>
    <scope>NUCLEOTIDE SEQUENCE [LARGE SCALE GENOMIC DNA]</scope>
    <source>
        <strain evidence="13 14">T8</strain>
    </source>
</reference>
<feature type="binding site" evidence="10">
    <location>
        <position position="294"/>
    </location>
    <ligand>
        <name>Mn(2+)</name>
        <dbReference type="ChEBI" id="CHEBI:29035"/>
    </ligand>
</feature>
<evidence type="ECO:0000256" key="3">
    <source>
        <dbReference type="ARBA" id="ARBA00022475"/>
    </source>
</evidence>
<evidence type="ECO:0000313" key="13">
    <source>
        <dbReference type="EMBL" id="PWA11782.1"/>
    </source>
</evidence>
<feature type="binding site" evidence="10">
    <location>
        <position position="468"/>
    </location>
    <ligand>
        <name>Mn(2+)</name>
        <dbReference type="ChEBI" id="CHEBI:29035"/>
    </ligand>
</feature>
<keyword evidence="6 7" id="KW-0472">Membrane</keyword>
<feature type="transmembrane region" description="Helical" evidence="11">
    <location>
        <begin position="115"/>
        <end position="140"/>
    </location>
</feature>
<dbReference type="GO" id="GO:0046872">
    <property type="term" value="F:metal ion binding"/>
    <property type="evidence" value="ECO:0007669"/>
    <property type="project" value="UniProtKB-KW"/>
</dbReference>
<dbReference type="EMBL" id="QCZG01000016">
    <property type="protein sequence ID" value="PWA11782.1"/>
    <property type="molecule type" value="Genomic_DNA"/>
</dbReference>
<feature type="transmembrane region" description="Helical" evidence="11">
    <location>
        <begin position="40"/>
        <end position="63"/>
    </location>
</feature>
<keyword evidence="3 7" id="KW-1003">Cell membrane</keyword>
<evidence type="ECO:0000256" key="6">
    <source>
        <dbReference type="ARBA" id="ARBA00023136"/>
    </source>
</evidence>
<keyword evidence="14" id="KW-1185">Reference proteome</keyword>
<feature type="transmembrane region" description="Helical" evidence="11">
    <location>
        <begin position="152"/>
        <end position="169"/>
    </location>
</feature>
<comment type="similarity">
    <text evidence="2 7">Belongs to the LTA synthase family.</text>
</comment>
<feature type="binding site" evidence="10">
    <location>
        <position position="469"/>
    </location>
    <ligand>
        <name>Mn(2+)</name>
        <dbReference type="ChEBI" id="CHEBI:29035"/>
    </ligand>
</feature>
<dbReference type="InterPro" id="IPR012160">
    <property type="entry name" value="LtaS-like"/>
</dbReference>
<evidence type="ECO:0000256" key="11">
    <source>
        <dbReference type="SAM" id="Phobius"/>
    </source>
</evidence>
<dbReference type="PANTHER" id="PTHR47371">
    <property type="entry name" value="LIPOTEICHOIC ACID SYNTHASE"/>
    <property type="match status" value="1"/>
</dbReference>
<evidence type="ECO:0000256" key="10">
    <source>
        <dbReference type="PIRSR" id="PIRSR005091-3"/>
    </source>
</evidence>
<dbReference type="RefSeq" id="WP_116554575.1">
    <property type="nucleotide sequence ID" value="NZ_QCZG01000016.1"/>
</dbReference>
<evidence type="ECO:0000256" key="2">
    <source>
        <dbReference type="ARBA" id="ARBA00009983"/>
    </source>
</evidence>
<dbReference type="Pfam" id="PF00884">
    <property type="entry name" value="Sulfatase"/>
    <property type="match status" value="1"/>
</dbReference>
<feature type="domain" description="Sulfatase N-terminal" evidence="12">
    <location>
        <begin position="244"/>
        <end position="532"/>
    </location>
</feature>
<dbReference type="OrthoDB" id="5901192at2"/>
<accession>A0A2U1K2Z0</accession>
<organism evidence="13 14">
    <name type="scientific">Pueribacillus theae</name>
    <dbReference type="NCBI Taxonomy" id="2171751"/>
    <lineage>
        <taxon>Bacteria</taxon>
        <taxon>Bacillati</taxon>
        <taxon>Bacillota</taxon>
        <taxon>Bacilli</taxon>
        <taxon>Bacillales</taxon>
        <taxon>Bacillaceae</taxon>
        <taxon>Pueribacillus</taxon>
    </lineage>
</organism>
<dbReference type="Gene3D" id="3.30.1120.170">
    <property type="match status" value="1"/>
</dbReference>
<keyword evidence="5 11" id="KW-1133">Transmembrane helix</keyword>
<dbReference type="Proteomes" id="UP000245998">
    <property type="component" value="Unassembled WGS sequence"/>
</dbReference>
<sequence length="615" mass="70839">MKPLSFLRKHQLLFLAIFLFWVKAYIVQRFCFNTPTEGVLQGLLLLVNPLSSALLLFGISLFFSVKWRKLTIILISLLSSMILYSNVIYNRFFNDFITLPTLFQTNNMGDLGGSIFTLVQATDLFLFADVAFLLIIVRFVEFPITLATKKQINTIFGSALALFAFNLALSEIEQPQLLTKSFDRSMIIQNIGVINFHIYDLVMQSTVRVHKALAKSDVFYEVENFVNDLHGEPNPSFRGKAKGKNVFIISLESMQSFVLNRKMEGHEITPFLNDLMKESYYFPNFYHQTGQGKTSDAEFLVDNSLYPLPSGAVFFTHAENEYNGLPEIISREGYYPAVMHANHASFWNRDIMYDALGYKRYFSADDFEINENNSVGWGLKDIDMFEQSIAHLTSLPEPYYVKYLTITNHFPYALEKEDEFIPQWTSTSETVNRYFTTVRYTDEAVKRFFQRLKEEGVYENAIFIFYGDHYGISEYHNKELGEFLGKEITPFESVQLQRVPLLIHIPGEQGGTFDTIGGQIDLKPTILNLLGIDEGEDLSFGNDLFSNERPGLVVLRDGSFITEKYIYTKNKCYDKSNESEIEIEACEPFIEEAQLQLDQSDKVIYGDLLRFYENK</sequence>
<protein>
    <recommendedName>
        <fullName evidence="12">Sulfatase N-terminal domain-containing protein</fullName>
    </recommendedName>
</protein>
<evidence type="ECO:0000259" key="12">
    <source>
        <dbReference type="Pfam" id="PF00884"/>
    </source>
</evidence>
<feature type="active site" evidence="8">
    <location>
        <position position="294"/>
    </location>
</feature>
<comment type="caution">
    <text evidence="13">The sequence shown here is derived from an EMBL/GenBank/DDBJ whole genome shotgun (WGS) entry which is preliminary data.</text>
</comment>
<dbReference type="InterPro" id="IPR017850">
    <property type="entry name" value="Alkaline_phosphatase_core_sf"/>
</dbReference>
<feature type="transmembrane region" description="Helical" evidence="11">
    <location>
        <begin position="70"/>
        <end position="89"/>
    </location>
</feature>
<evidence type="ECO:0000256" key="7">
    <source>
        <dbReference type="PIRNR" id="PIRNR005091"/>
    </source>
</evidence>
<evidence type="ECO:0000256" key="5">
    <source>
        <dbReference type="ARBA" id="ARBA00022989"/>
    </source>
</evidence>
<dbReference type="Gene3D" id="3.40.720.10">
    <property type="entry name" value="Alkaline Phosphatase, subunit A"/>
    <property type="match status" value="1"/>
</dbReference>
<feature type="binding site" evidence="10">
    <location>
        <position position="252"/>
    </location>
    <ligand>
        <name>Mn(2+)</name>
        <dbReference type="ChEBI" id="CHEBI:29035"/>
    </ligand>
</feature>
<feature type="binding site" evidence="9">
    <location>
        <position position="409"/>
    </location>
    <ligand>
        <name>substrate</name>
    </ligand>
</feature>
<dbReference type="PIRSF" id="PIRSF005091">
    <property type="entry name" value="Mmb_sulf_HI1246"/>
    <property type="match status" value="1"/>
</dbReference>
<dbReference type="PANTHER" id="PTHR47371:SF1">
    <property type="entry name" value="LIPOTEICHOIC ACID SYNTHASE-LIKE YQGS"/>
    <property type="match status" value="1"/>
</dbReference>
<keyword evidence="9" id="KW-0479">Metal-binding</keyword>
<gene>
    <name evidence="13" type="ORF">DCC39_09070</name>
</gene>
<keyword evidence="4 11" id="KW-0812">Transmembrane</keyword>
<evidence type="ECO:0000256" key="4">
    <source>
        <dbReference type="ARBA" id="ARBA00022692"/>
    </source>
</evidence>
<name>A0A2U1K2Z0_9BACI</name>
<keyword evidence="9" id="KW-0464">Manganese</keyword>
<evidence type="ECO:0000256" key="9">
    <source>
        <dbReference type="PIRSR" id="PIRSR005091-2"/>
    </source>
</evidence>
<dbReference type="InterPro" id="IPR050448">
    <property type="entry name" value="OpgB/LTA_synthase_biosynth"/>
</dbReference>
<comment type="subcellular location">
    <subcellularLocation>
        <location evidence="1">Cell membrane</location>
        <topology evidence="1">Multi-pass membrane protein</topology>
    </subcellularLocation>
</comment>
<proteinExistence type="inferred from homology"/>
<dbReference type="InterPro" id="IPR000917">
    <property type="entry name" value="Sulfatase_N"/>
</dbReference>